<proteinExistence type="predicted"/>
<keyword evidence="2" id="KW-1185">Reference proteome</keyword>
<evidence type="ECO:0000313" key="1">
    <source>
        <dbReference type="EMBL" id="KAJ1159933.1"/>
    </source>
</evidence>
<comment type="caution">
    <text evidence="1">The sequence shown here is derived from an EMBL/GenBank/DDBJ whole genome shotgun (WGS) entry which is preliminary data.</text>
</comment>
<dbReference type="EMBL" id="JANPWB010000008">
    <property type="protein sequence ID" value="KAJ1159933.1"/>
    <property type="molecule type" value="Genomic_DNA"/>
</dbReference>
<dbReference type="AlphaFoldDB" id="A0AAV7SA17"/>
<dbReference type="Proteomes" id="UP001066276">
    <property type="component" value="Chromosome 4_2"/>
</dbReference>
<reference evidence="1" key="1">
    <citation type="journal article" date="2022" name="bioRxiv">
        <title>Sequencing and chromosome-scale assembly of the giantPleurodeles waltlgenome.</title>
        <authorList>
            <person name="Brown T."/>
            <person name="Elewa A."/>
            <person name="Iarovenko S."/>
            <person name="Subramanian E."/>
            <person name="Araus A.J."/>
            <person name="Petzold A."/>
            <person name="Susuki M."/>
            <person name="Suzuki K.-i.T."/>
            <person name="Hayashi T."/>
            <person name="Toyoda A."/>
            <person name="Oliveira C."/>
            <person name="Osipova E."/>
            <person name="Leigh N.D."/>
            <person name="Simon A."/>
            <person name="Yun M.H."/>
        </authorList>
    </citation>
    <scope>NUCLEOTIDE SEQUENCE</scope>
    <source>
        <strain evidence="1">20211129_DDA</strain>
        <tissue evidence="1">Liver</tissue>
    </source>
</reference>
<organism evidence="1 2">
    <name type="scientific">Pleurodeles waltl</name>
    <name type="common">Iberian ribbed newt</name>
    <dbReference type="NCBI Taxonomy" id="8319"/>
    <lineage>
        <taxon>Eukaryota</taxon>
        <taxon>Metazoa</taxon>
        <taxon>Chordata</taxon>
        <taxon>Craniata</taxon>
        <taxon>Vertebrata</taxon>
        <taxon>Euteleostomi</taxon>
        <taxon>Amphibia</taxon>
        <taxon>Batrachia</taxon>
        <taxon>Caudata</taxon>
        <taxon>Salamandroidea</taxon>
        <taxon>Salamandridae</taxon>
        <taxon>Pleurodelinae</taxon>
        <taxon>Pleurodeles</taxon>
    </lineage>
</organism>
<accession>A0AAV7SA17</accession>
<sequence length="146" mass="16392">MFFSRTHLCQIRAQTGGFSSGGRKAWVCRVTGSSAARNAALQELAVLSKESPMAEPAMRCCFPRPVLHGSRCIGTVHAHRVLRYKKQLCRESCTVGTSCWFTSLNWGAFSTQVPRRRPIRARRSMGCPFPRIRDAWSDFQNIGKAE</sequence>
<protein>
    <submittedName>
        <fullName evidence="1">Uncharacterized protein</fullName>
    </submittedName>
</protein>
<name>A0AAV7SA17_PLEWA</name>
<gene>
    <name evidence="1" type="ORF">NDU88_000437</name>
</gene>
<evidence type="ECO:0000313" key="2">
    <source>
        <dbReference type="Proteomes" id="UP001066276"/>
    </source>
</evidence>